<dbReference type="CDD" id="cd06582">
    <property type="entry name" value="TM_PBP1_LivH_like"/>
    <property type="match status" value="1"/>
</dbReference>
<dbReference type="GO" id="GO:0022857">
    <property type="term" value="F:transmembrane transporter activity"/>
    <property type="evidence" value="ECO:0007669"/>
    <property type="project" value="InterPro"/>
</dbReference>
<evidence type="ECO:0000313" key="11">
    <source>
        <dbReference type="Proteomes" id="UP000599109"/>
    </source>
</evidence>
<accession>A0A937CPB9</accession>
<organism evidence="10 11">
    <name type="scientific">Ramlibacter monticola</name>
    <dbReference type="NCBI Taxonomy" id="1926872"/>
    <lineage>
        <taxon>Bacteria</taxon>
        <taxon>Pseudomonadati</taxon>
        <taxon>Pseudomonadota</taxon>
        <taxon>Betaproteobacteria</taxon>
        <taxon>Burkholderiales</taxon>
        <taxon>Comamonadaceae</taxon>
        <taxon>Ramlibacter</taxon>
    </lineage>
</organism>
<evidence type="ECO:0000256" key="3">
    <source>
        <dbReference type="ARBA" id="ARBA00022475"/>
    </source>
</evidence>
<evidence type="ECO:0000256" key="1">
    <source>
        <dbReference type="ARBA" id="ARBA00004651"/>
    </source>
</evidence>
<feature type="transmembrane region" description="Helical" evidence="9">
    <location>
        <begin position="150"/>
        <end position="174"/>
    </location>
</feature>
<dbReference type="InterPro" id="IPR052157">
    <property type="entry name" value="BCAA_transport_permease"/>
</dbReference>
<evidence type="ECO:0000256" key="6">
    <source>
        <dbReference type="ARBA" id="ARBA00022989"/>
    </source>
</evidence>
<keyword evidence="3" id="KW-1003">Cell membrane</keyword>
<keyword evidence="7 9" id="KW-0472">Membrane</keyword>
<keyword evidence="2" id="KW-0813">Transport</keyword>
<proteinExistence type="inferred from homology"/>
<comment type="subcellular location">
    <subcellularLocation>
        <location evidence="1">Cell membrane</location>
        <topology evidence="1">Multi-pass membrane protein</topology>
    </subcellularLocation>
</comment>
<sequence length="348" mass="36782">MNADVALWLAQDGITTGAIYALLALALLLVFAVTRIIFVPQGDFISYAGLTLGMLQLGQLPGTVYVLLGGGALVALVDGWAAWRERAPRRLLRIVALNVGLPVAIALLTAWAVPRKLDTVWQMALTLLLVVPLGPMLYRLAYRPLADASVLVLFIVSMAAHYALSGLALAVFGSEGLRTSPISDLKFPLGVLQVSAQSLWILAASVACMAALWAFFERSLTGKALRATAMNRIGARLVGIPTAAAGRLAFWLAAAIGALSGILISPIATVYYDTGLMIGLKGFVGAILGGMLSYPLAALGALGVGLLEAYASFWASPLKESIVFGFLIPVLLWRSLGSRHPVVEDEEE</sequence>
<dbReference type="InterPro" id="IPR001851">
    <property type="entry name" value="ABC_transp_permease"/>
</dbReference>
<reference evidence="10 11" key="1">
    <citation type="journal article" date="2017" name="Int. J. Syst. Evol. Microbiol.">
        <title>Ramlibacter monticola sp. nov., isolated from forest soil.</title>
        <authorList>
            <person name="Chaudhary D.K."/>
            <person name="Kim J."/>
        </authorList>
    </citation>
    <scope>NUCLEOTIDE SEQUENCE [LARGE SCALE GENOMIC DNA]</scope>
    <source>
        <strain evidence="10 11">KACC 19175</strain>
    </source>
</reference>
<feature type="transmembrane region" description="Helical" evidence="9">
    <location>
        <begin position="64"/>
        <end position="83"/>
    </location>
</feature>
<dbReference type="Proteomes" id="UP000599109">
    <property type="component" value="Unassembled WGS sequence"/>
</dbReference>
<dbReference type="GO" id="GO:0005886">
    <property type="term" value="C:plasma membrane"/>
    <property type="evidence" value="ECO:0007669"/>
    <property type="project" value="UniProtKB-SubCell"/>
</dbReference>
<evidence type="ECO:0000256" key="4">
    <source>
        <dbReference type="ARBA" id="ARBA00022692"/>
    </source>
</evidence>
<feature type="transmembrane region" description="Helical" evidence="9">
    <location>
        <begin position="248"/>
        <end position="271"/>
    </location>
</feature>
<keyword evidence="5" id="KW-0029">Amino-acid transport</keyword>
<comment type="similarity">
    <text evidence="8">Belongs to the binding-protein-dependent transport system permease family. LivHM subfamily.</text>
</comment>
<feature type="transmembrane region" description="Helical" evidence="9">
    <location>
        <begin position="95"/>
        <end position="113"/>
    </location>
</feature>
<evidence type="ECO:0000256" key="5">
    <source>
        <dbReference type="ARBA" id="ARBA00022970"/>
    </source>
</evidence>
<evidence type="ECO:0000256" key="2">
    <source>
        <dbReference type="ARBA" id="ARBA00022448"/>
    </source>
</evidence>
<feature type="transmembrane region" description="Helical" evidence="9">
    <location>
        <begin position="283"/>
        <end position="306"/>
    </location>
</feature>
<dbReference type="Pfam" id="PF02653">
    <property type="entry name" value="BPD_transp_2"/>
    <property type="match status" value="1"/>
</dbReference>
<dbReference type="PANTHER" id="PTHR11795:SF450">
    <property type="entry name" value="ABC TRANSPORTER PERMEASE PROTEIN"/>
    <property type="match status" value="1"/>
</dbReference>
<dbReference type="AlphaFoldDB" id="A0A937CPB9"/>
<feature type="transmembrane region" description="Helical" evidence="9">
    <location>
        <begin position="194"/>
        <end position="216"/>
    </location>
</feature>
<evidence type="ECO:0000256" key="9">
    <source>
        <dbReference type="SAM" id="Phobius"/>
    </source>
</evidence>
<dbReference type="RefSeq" id="WP_201672402.1">
    <property type="nucleotide sequence ID" value="NZ_JAEQNE010000001.1"/>
</dbReference>
<dbReference type="EMBL" id="JAEQNE010000001">
    <property type="protein sequence ID" value="MBL0389805.1"/>
    <property type="molecule type" value="Genomic_DNA"/>
</dbReference>
<protein>
    <submittedName>
        <fullName evidence="10">Branched-chain amino acid ABC transporter permease</fullName>
    </submittedName>
</protein>
<dbReference type="PANTHER" id="PTHR11795">
    <property type="entry name" value="BRANCHED-CHAIN AMINO ACID TRANSPORT SYSTEM PERMEASE PROTEIN LIVH"/>
    <property type="match status" value="1"/>
</dbReference>
<keyword evidence="6 9" id="KW-1133">Transmembrane helix</keyword>
<evidence type="ECO:0000256" key="7">
    <source>
        <dbReference type="ARBA" id="ARBA00023136"/>
    </source>
</evidence>
<dbReference type="GO" id="GO:0006865">
    <property type="term" value="P:amino acid transport"/>
    <property type="evidence" value="ECO:0007669"/>
    <property type="project" value="UniProtKB-KW"/>
</dbReference>
<evidence type="ECO:0000256" key="8">
    <source>
        <dbReference type="ARBA" id="ARBA00037998"/>
    </source>
</evidence>
<evidence type="ECO:0000313" key="10">
    <source>
        <dbReference type="EMBL" id="MBL0389805.1"/>
    </source>
</evidence>
<keyword evidence="11" id="KW-1185">Reference proteome</keyword>
<feature type="transmembrane region" description="Helical" evidence="9">
    <location>
        <begin position="18"/>
        <end position="38"/>
    </location>
</feature>
<feature type="transmembrane region" description="Helical" evidence="9">
    <location>
        <begin position="119"/>
        <end position="138"/>
    </location>
</feature>
<comment type="caution">
    <text evidence="10">The sequence shown here is derived from an EMBL/GenBank/DDBJ whole genome shotgun (WGS) entry which is preliminary data.</text>
</comment>
<name>A0A937CPB9_9BURK</name>
<gene>
    <name evidence="10" type="ORF">JJ685_01480</name>
</gene>
<keyword evidence="4 9" id="KW-0812">Transmembrane</keyword>